<gene>
    <name evidence="5" type="ORF">HZI73_16445</name>
</gene>
<dbReference type="GO" id="GO:0016791">
    <property type="term" value="F:phosphatase activity"/>
    <property type="evidence" value="ECO:0007669"/>
    <property type="project" value="TreeGrafter"/>
</dbReference>
<evidence type="ECO:0000313" key="5">
    <source>
        <dbReference type="EMBL" id="QUI23783.1"/>
    </source>
</evidence>
<dbReference type="SUPFAM" id="SSF53254">
    <property type="entry name" value="Phosphoglycerate mutase-like"/>
    <property type="match status" value="1"/>
</dbReference>
<evidence type="ECO:0000256" key="2">
    <source>
        <dbReference type="ARBA" id="ARBA00023235"/>
    </source>
</evidence>
<organism evidence="5 6">
    <name type="scientific">Vallitalea pronyensis</name>
    <dbReference type="NCBI Taxonomy" id="1348613"/>
    <lineage>
        <taxon>Bacteria</taxon>
        <taxon>Bacillati</taxon>
        <taxon>Bacillota</taxon>
        <taxon>Clostridia</taxon>
        <taxon>Lachnospirales</taxon>
        <taxon>Vallitaleaceae</taxon>
        <taxon>Vallitalea</taxon>
    </lineage>
</organism>
<keyword evidence="2" id="KW-0413">Isomerase</keyword>
<dbReference type="EMBL" id="CP058649">
    <property type="protein sequence ID" value="QUI23783.1"/>
    <property type="molecule type" value="Genomic_DNA"/>
</dbReference>
<dbReference type="Proteomes" id="UP000683246">
    <property type="component" value="Chromosome"/>
</dbReference>
<feature type="binding site" evidence="4">
    <location>
        <begin position="12"/>
        <end position="19"/>
    </location>
    <ligand>
        <name>substrate</name>
    </ligand>
</feature>
<evidence type="ECO:0000256" key="1">
    <source>
        <dbReference type="ARBA" id="ARBA00023152"/>
    </source>
</evidence>
<accession>A0A8J8MM40</accession>
<protein>
    <submittedName>
        <fullName evidence="5">Histidine phosphatase family protein</fullName>
    </submittedName>
</protein>
<proteinExistence type="predicted"/>
<feature type="active site" description="Proton donor/acceptor" evidence="3">
    <location>
        <position position="86"/>
    </location>
</feature>
<dbReference type="PROSITE" id="PS00175">
    <property type="entry name" value="PG_MUTASE"/>
    <property type="match status" value="1"/>
</dbReference>
<dbReference type="SMART" id="SM00855">
    <property type="entry name" value="PGAM"/>
    <property type="match status" value="1"/>
</dbReference>
<name>A0A8J8MM40_9FIRM</name>
<dbReference type="PANTHER" id="PTHR48100">
    <property type="entry name" value="BROAD-SPECIFICITY PHOSPHATASE YOR283W-RELATED"/>
    <property type="match status" value="1"/>
</dbReference>
<dbReference type="Pfam" id="PF00300">
    <property type="entry name" value="His_Phos_1"/>
    <property type="match status" value="1"/>
</dbReference>
<dbReference type="InterPro" id="IPR013078">
    <property type="entry name" value="His_Pase_superF_clade-1"/>
</dbReference>
<dbReference type="RefSeq" id="WP_212694470.1">
    <property type="nucleotide sequence ID" value="NZ_CP058649.1"/>
</dbReference>
<feature type="binding site" evidence="4">
    <location>
        <position position="62"/>
    </location>
    <ligand>
        <name>substrate</name>
    </ligand>
</feature>
<evidence type="ECO:0000313" key="6">
    <source>
        <dbReference type="Proteomes" id="UP000683246"/>
    </source>
</evidence>
<feature type="active site" description="Tele-phosphohistidine intermediate" evidence="3">
    <location>
        <position position="13"/>
    </location>
</feature>
<dbReference type="InterPro" id="IPR001345">
    <property type="entry name" value="PG/BPGM_mutase_AS"/>
</dbReference>
<dbReference type="PANTHER" id="PTHR48100:SF1">
    <property type="entry name" value="HISTIDINE PHOSPHATASE FAMILY PROTEIN-RELATED"/>
    <property type="match status" value="1"/>
</dbReference>
<dbReference type="KEGG" id="vpy:HZI73_16445"/>
<evidence type="ECO:0000256" key="3">
    <source>
        <dbReference type="PIRSR" id="PIRSR613078-1"/>
    </source>
</evidence>
<dbReference type="InterPro" id="IPR050275">
    <property type="entry name" value="PGM_Phosphatase"/>
</dbReference>
<sequence>MNTEVTRLFITRHGETEWNLERRVQGSRDSKLTKKGIMQAKKLGKYLADTPIDIIYTSTSGRAVDTTKLITGKRSIDIVPMEQLQEMNMGIWEGLTFDEIGRKYEDMYDTFWQTPHLLKEHPGESFNSLKERVLGALLKIIQANEGKNILIVAHGIVLNVMMSYFEKRPLEKLFHEPHMLSTCLNEVEVQGDNHNIIHYAITDHYALDV</sequence>
<reference evidence="5" key="1">
    <citation type="submission" date="2020-07" db="EMBL/GenBank/DDBJ databases">
        <title>Vallitalea pronyensis genome.</title>
        <authorList>
            <person name="Postec A."/>
        </authorList>
    </citation>
    <scope>NUCLEOTIDE SEQUENCE</scope>
    <source>
        <strain evidence="5">FatNI3</strain>
    </source>
</reference>
<dbReference type="AlphaFoldDB" id="A0A8J8MM40"/>
<evidence type="ECO:0000256" key="4">
    <source>
        <dbReference type="PIRSR" id="PIRSR613078-2"/>
    </source>
</evidence>
<dbReference type="Gene3D" id="3.40.50.1240">
    <property type="entry name" value="Phosphoglycerate mutase-like"/>
    <property type="match status" value="1"/>
</dbReference>
<dbReference type="CDD" id="cd07067">
    <property type="entry name" value="HP_PGM_like"/>
    <property type="match status" value="1"/>
</dbReference>
<keyword evidence="1" id="KW-0324">Glycolysis</keyword>
<dbReference type="InterPro" id="IPR029033">
    <property type="entry name" value="His_PPase_superfam"/>
</dbReference>
<keyword evidence="6" id="KW-1185">Reference proteome</keyword>
<dbReference type="GO" id="GO:0005737">
    <property type="term" value="C:cytoplasm"/>
    <property type="evidence" value="ECO:0007669"/>
    <property type="project" value="TreeGrafter"/>
</dbReference>